<dbReference type="CDD" id="cd00093">
    <property type="entry name" value="HTH_XRE"/>
    <property type="match status" value="1"/>
</dbReference>
<accession>A0A923L1B3</accession>
<gene>
    <name evidence="2" type="ORF">H8S23_10690</name>
</gene>
<dbReference type="SUPFAM" id="SSF47413">
    <property type="entry name" value="lambda repressor-like DNA-binding domains"/>
    <property type="match status" value="1"/>
</dbReference>
<evidence type="ECO:0000313" key="2">
    <source>
        <dbReference type="EMBL" id="MBC5581975.1"/>
    </source>
</evidence>
<protein>
    <submittedName>
        <fullName evidence="2">Helix-turn-helix transcriptional regulator</fullName>
    </submittedName>
</protein>
<feature type="domain" description="HTH cro/C1-type" evidence="1">
    <location>
        <begin position="9"/>
        <end position="66"/>
    </location>
</feature>
<comment type="caution">
    <text evidence="2">The sequence shown here is derived from an EMBL/GenBank/DDBJ whole genome shotgun (WGS) entry which is preliminary data.</text>
</comment>
<dbReference type="AlphaFoldDB" id="A0A923L1B3"/>
<evidence type="ECO:0000259" key="1">
    <source>
        <dbReference type="Pfam" id="PF13443"/>
    </source>
</evidence>
<dbReference type="Proteomes" id="UP000659630">
    <property type="component" value="Unassembled WGS sequence"/>
</dbReference>
<sequence>MNEKIIHFLKTVIREKGIKYSVLAERCGISYQRLMRIFHQNAAIRGSELLALCRQLQIEQSQLMALLDEKD</sequence>
<dbReference type="Pfam" id="PF13443">
    <property type="entry name" value="HTH_26"/>
    <property type="match status" value="1"/>
</dbReference>
<dbReference type="RefSeq" id="WP_186888349.1">
    <property type="nucleotide sequence ID" value="NZ_JACONZ010000004.1"/>
</dbReference>
<dbReference type="InterPro" id="IPR010982">
    <property type="entry name" value="Lambda_DNA-bd_dom_sf"/>
</dbReference>
<reference evidence="2" key="1">
    <citation type="submission" date="2020-08" db="EMBL/GenBank/DDBJ databases">
        <title>Genome public.</title>
        <authorList>
            <person name="Liu C."/>
            <person name="Sun Q."/>
        </authorList>
    </citation>
    <scope>NUCLEOTIDE SEQUENCE</scope>
    <source>
        <strain evidence="2">BX8</strain>
    </source>
</reference>
<name>A0A923L1B3_9FIRM</name>
<organism evidence="2 3">
    <name type="scientific">Anaerofilum hominis</name>
    <dbReference type="NCBI Taxonomy" id="2763016"/>
    <lineage>
        <taxon>Bacteria</taxon>
        <taxon>Bacillati</taxon>
        <taxon>Bacillota</taxon>
        <taxon>Clostridia</taxon>
        <taxon>Eubacteriales</taxon>
        <taxon>Oscillospiraceae</taxon>
        <taxon>Anaerofilum</taxon>
    </lineage>
</organism>
<dbReference type="InterPro" id="IPR001387">
    <property type="entry name" value="Cro/C1-type_HTH"/>
</dbReference>
<proteinExistence type="predicted"/>
<dbReference type="EMBL" id="JACONZ010000004">
    <property type="protein sequence ID" value="MBC5581975.1"/>
    <property type="molecule type" value="Genomic_DNA"/>
</dbReference>
<evidence type="ECO:0000313" key="3">
    <source>
        <dbReference type="Proteomes" id="UP000659630"/>
    </source>
</evidence>
<dbReference type="GO" id="GO:0003677">
    <property type="term" value="F:DNA binding"/>
    <property type="evidence" value="ECO:0007669"/>
    <property type="project" value="InterPro"/>
</dbReference>
<dbReference type="Gene3D" id="1.10.260.40">
    <property type="entry name" value="lambda repressor-like DNA-binding domains"/>
    <property type="match status" value="1"/>
</dbReference>
<keyword evidence="3" id="KW-1185">Reference proteome</keyword>